<keyword evidence="1" id="KW-0472">Membrane</keyword>
<dbReference type="Pfam" id="PF07589">
    <property type="entry name" value="PEP-CTERM"/>
    <property type="match status" value="1"/>
</dbReference>
<sequence>MRGGDMQLWKRLSLGTAVLGIGLASVPAGAVVQLRDYRVAGDQNIIHDDALGLEFLRLPLTYELAPAQLTTLFPEFRVARHTEVTALLGNLGLSGLNPTGVNTYAVAVGLPVMATIGAMIYHDYGRGSTAQASYAYFLTDAGTYSIYNIMLATGIVQPNGMSVIYQAFGSTPYMRQRGTYLVREAPVAAPVPEPASWGLLIAGLGLIGARLRHRRQQGYKPA</sequence>
<evidence type="ECO:0000259" key="2">
    <source>
        <dbReference type="Pfam" id="PF07589"/>
    </source>
</evidence>
<dbReference type="NCBIfam" id="TIGR02595">
    <property type="entry name" value="PEP_CTERM"/>
    <property type="match status" value="1"/>
</dbReference>
<feature type="domain" description="Ice-binding protein C-terminal" evidence="2">
    <location>
        <begin position="190"/>
        <end position="215"/>
    </location>
</feature>
<protein>
    <submittedName>
        <fullName evidence="3">PEPxxWA-CTERM sorting domain-containing protein</fullName>
    </submittedName>
</protein>
<feature type="transmembrane region" description="Helical" evidence="1">
    <location>
        <begin position="134"/>
        <end position="156"/>
    </location>
</feature>
<keyword evidence="1" id="KW-0812">Transmembrane</keyword>
<organism evidence="3 4">
    <name type="scientific">Sandarakinorhabdus fusca</name>
    <dbReference type="NCBI Taxonomy" id="1439888"/>
    <lineage>
        <taxon>Bacteria</taxon>
        <taxon>Pseudomonadati</taxon>
        <taxon>Pseudomonadota</taxon>
        <taxon>Alphaproteobacteria</taxon>
        <taxon>Sphingomonadales</taxon>
        <taxon>Sphingosinicellaceae</taxon>
        <taxon>Sandarakinorhabdus</taxon>
    </lineage>
</organism>
<evidence type="ECO:0000256" key="1">
    <source>
        <dbReference type="SAM" id="Phobius"/>
    </source>
</evidence>
<dbReference type="EMBL" id="WIOL01000001">
    <property type="protein sequence ID" value="MQT16262.1"/>
    <property type="molecule type" value="Genomic_DNA"/>
</dbReference>
<accession>A0A7C9KVY7</accession>
<keyword evidence="4" id="KW-1185">Reference proteome</keyword>
<name>A0A7C9KVY7_9SPHN</name>
<dbReference type="AlphaFoldDB" id="A0A7C9KVY7"/>
<reference evidence="3 4" key="1">
    <citation type="submission" date="2019-09" db="EMBL/GenBank/DDBJ databases">
        <title>Polymorphobacter sp. isolated from a lake in China.</title>
        <authorList>
            <person name="Liu Z."/>
        </authorList>
    </citation>
    <scope>NUCLEOTIDE SEQUENCE [LARGE SCALE GENOMIC DNA]</scope>
    <source>
        <strain evidence="3 4">D40P</strain>
    </source>
</reference>
<comment type="caution">
    <text evidence="3">The sequence shown here is derived from an EMBL/GenBank/DDBJ whole genome shotgun (WGS) entry which is preliminary data.</text>
</comment>
<dbReference type="NCBIfam" id="NF035944">
    <property type="entry name" value="PEPxxWA-CTERM"/>
    <property type="match status" value="1"/>
</dbReference>
<dbReference type="Proteomes" id="UP000481327">
    <property type="component" value="Unassembled WGS sequence"/>
</dbReference>
<evidence type="ECO:0000313" key="3">
    <source>
        <dbReference type="EMBL" id="MQT16262.1"/>
    </source>
</evidence>
<dbReference type="InterPro" id="IPR013424">
    <property type="entry name" value="Ice-binding_C"/>
</dbReference>
<evidence type="ECO:0000313" key="4">
    <source>
        <dbReference type="Proteomes" id="UP000481327"/>
    </source>
</evidence>
<proteinExistence type="predicted"/>
<feature type="transmembrane region" description="Helical" evidence="1">
    <location>
        <begin position="101"/>
        <end position="122"/>
    </location>
</feature>
<feature type="transmembrane region" description="Helical" evidence="1">
    <location>
        <begin position="194"/>
        <end position="211"/>
    </location>
</feature>
<gene>
    <name evidence="3" type="ORF">F3168_03190</name>
</gene>
<keyword evidence="1" id="KW-1133">Transmembrane helix</keyword>